<dbReference type="InterPro" id="IPR018062">
    <property type="entry name" value="HTH_AraC-typ_CS"/>
</dbReference>
<reference evidence="5 6" key="1">
    <citation type="submission" date="2016-10" db="EMBL/GenBank/DDBJ databases">
        <authorList>
            <person name="de Groot N.N."/>
        </authorList>
    </citation>
    <scope>NUCLEOTIDE SEQUENCE [LARGE SCALE GENOMIC DNA]</scope>
    <source>
        <strain evidence="5 6">ATCC 51327</strain>
    </source>
</reference>
<dbReference type="PANTHER" id="PTHR43280:SF30">
    <property type="entry name" value="MMSAB OPERON REGULATORY PROTEIN"/>
    <property type="match status" value="1"/>
</dbReference>
<dbReference type="STRING" id="29563.SAMN02983006_01834"/>
<dbReference type="OrthoDB" id="9813413at2"/>
<dbReference type="RefSeq" id="WP_089861914.1">
    <property type="nucleotide sequence ID" value="NZ_FOTI01000026.1"/>
</dbReference>
<dbReference type="GO" id="GO:0003700">
    <property type="term" value="F:DNA-binding transcription factor activity"/>
    <property type="evidence" value="ECO:0007669"/>
    <property type="project" value="InterPro"/>
</dbReference>
<dbReference type="PROSITE" id="PS00041">
    <property type="entry name" value="HTH_ARAC_FAMILY_1"/>
    <property type="match status" value="1"/>
</dbReference>
<protein>
    <submittedName>
        <fullName evidence="5">Transcriptional regulator, AraC family</fullName>
    </submittedName>
</protein>
<dbReference type="Proteomes" id="UP000199006">
    <property type="component" value="Unassembled WGS sequence"/>
</dbReference>
<proteinExistence type="predicted"/>
<accession>A0A1I4JWH6</accession>
<feature type="domain" description="HTH araC/xylS-type" evidence="4">
    <location>
        <begin position="175"/>
        <end position="271"/>
    </location>
</feature>
<dbReference type="PANTHER" id="PTHR43280">
    <property type="entry name" value="ARAC-FAMILY TRANSCRIPTIONAL REGULATOR"/>
    <property type="match status" value="1"/>
</dbReference>
<evidence type="ECO:0000313" key="6">
    <source>
        <dbReference type="Proteomes" id="UP000199006"/>
    </source>
</evidence>
<dbReference type="PROSITE" id="PS01124">
    <property type="entry name" value="HTH_ARAC_FAMILY_2"/>
    <property type="match status" value="1"/>
</dbReference>
<keyword evidence="2" id="KW-0238">DNA-binding</keyword>
<name>A0A1I4JWH6_9FIRM</name>
<dbReference type="Gene3D" id="2.60.120.280">
    <property type="entry name" value="Regulatory protein AraC"/>
    <property type="match status" value="1"/>
</dbReference>
<keyword evidence="3" id="KW-0804">Transcription</keyword>
<keyword evidence="6" id="KW-1185">Reference proteome</keyword>
<keyword evidence="1" id="KW-0805">Transcription regulation</keyword>
<dbReference type="InterPro" id="IPR003313">
    <property type="entry name" value="AraC-bd"/>
</dbReference>
<organism evidence="5 6">
    <name type="scientific">Halanaerobium salsuginis</name>
    <dbReference type="NCBI Taxonomy" id="29563"/>
    <lineage>
        <taxon>Bacteria</taxon>
        <taxon>Bacillati</taxon>
        <taxon>Bacillota</taxon>
        <taxon>Clostridia</taxon>
        <taxon>Halanaerobiales</taxon>
        <taxon>Halanaerobiaceae</taxon>
        <taxon>Halanaerobium</taxon>
    </lineage>
</organism>
<dbReference type="InterPro" id="IPR009057">
    <property type="entry name" value="Homeodomain-like_sf"/>
</dbReference>
<dbReference type="AlphaFoldDB" id="A0A1I4JWH6"/>
<evidence type="ECO:0000256" key="1">
    <source>
        <dbReference type="ARBA" id="ARBA00023015"/>
    </source>
</evidence>
<dbReference type="CDD" id="cd06986">
    <property type="entry name" value="cupin_MmsR-like_N"/>
    <property type="match status" value="1"/>
</dbReference>
<dbReference type="EMBL" id="FOTI01000026">
    <property type="protein sequence ID" value="SFL70900.1"/>
    <property type="molecule type" value="Genomic_DNA"/>
</dbReference>
<gene>
    <name evidence="5" type="ORF">SAMN02983006_01834</name>
</gene>
<evidence type="ECO:0000259" key="4">
    <source>
        <dbReference type="PROSITE" id="PS01124"/>
    </source>
</evidence>
<dbReference type="SUPFAM" id="SSF46689">
    <property type="entry name" value="Homeodomain-like"/>
    <property type="match status" value="2"/>
</dbReference>
<sequence length="271" mass="31645">MAVENDLQINRLNLTDLDIHICGSQKCPPEHSYGPAIRDYFLVHYIHQGKGFFSFNKKKIYLQKGQGFVIWPEIISYYQADKKTPWQYSWIGFNGLKAEKNLNLAGISPEQPFFTVNNPAQISQLFWKMTETGNLKKSKEIKLTGLLYLFFAELIENNAKTVRNNEQEFKYNYLKVALNYIDRNYSSPDLKITDIAAYVGLNRSYLWEIFNQLLEKSPQQYLIEFRIRKAAFLLKNYHLTVKTAAISVGYKDQYSFSKIFKKIMGCSPSKY</sequence>
<dbReference type="Pfam" id="PF12833">
    <property type="entry name" value="HTH_18"/>
    <property type="match status" value="1"/>
</dbReference>
<dbReference type="Pfam" id="PF02311">
    <property type="entry name" value="AraC_binding"/>
    <property type="match status" value="1"/>
</dbReference>
<dbReference type="InterPro" id="IPR037923">
    <property type="entry name" value="HTH-like"/>
</dbReference>
<dbReference type="GO" id="GO:0043565">
    <property type="term" value="F:sequence-specific DNA binding"/>
    <property type="evidence" value="ECO:0007669"/>
    <property type="project" value="InterPro"/>
</dbReference>
<dbReference type="SUPFAM" id="SSF51215">
    <property type="entry name" value="Regulatory protein AraC"/>
    <property type="match status" value="1"/>
</dbReference>
<dbReference type="SMART" id="SM00342">
    <property type="entry name" value="HTH_ARAC"/>
    <property type="match status" value="1"/>
</dbReference>
<evidence type="ECO:0000256" key="3">
    <source>
        <dbReference type="ARBA" id="ARBA00023163"/>
    </source>
</evidence>
<evidence type="ECO:0000256" key="2">
    <source>
        <dbReference type="ARBA" id="ARBA00023125"/>
    </source>
</evidence>
<evidence type="ECO:0000313" key="5">
    <source>
        <dbReference type="EMBL" id="SFL70900.1"/>
    </source>
</evidence>
<dbReference type="InterPro" id="IPR018060">
    <property type="entry name" value="HTH_AraC"/>
</dbReference>
<dbReference type="Gene3D" id="1.10.10.60">
    <property type="entry name" value="Homeodomain-like"/>
    <property type="match status" value="2"/>
</dbReference>